<comment type="subcellular location">
    <subcellularLocation>
        <location evidence="1">Cell inner membrane</location>
        <topology evidence="1">Multi-pass membrane protein</topology>
    </subcellularLocation>
</comment>
<evidence type="ECO:0000313" key="10">
    <source>
        <dbReference type="EMBL" id="ETW95373.1"/>
    </source>
</evidence>
<evidence type="ECO:0000256" key="2">
    <source>
        <dbReference type="ARBA" id="ARBA00010072"/>
    </source>
</evidence>
<gene>
    <name evidence="10" type="ORF">ETSY1_30930</name>
</gene>
<feature type="transmembrane region" description="Helical" evidence="9">
    <location>
        <begin position="14"/>
        <end position="35"/>
    </location>
</feature>
<dbReference type="GO" id="GO:0022857">
    <property type="term" value="F:transmembrane transporter activity"/>
    <property type="evidence" value="ECO:0007669"/>
    <property type="project" value="InterPro"/>
</dbReference>
<dbReference type="GO" id="GO:0006865">
    <property type="term" value="P:amino acid transport"/>
    <property type="evidence" value="ECO:0007669"/>
    <property type="project" value="UniProtKB-KW"/>
</dbReference>
<dbReference type="NCBIfam" id="TIGR01726">
    <property type="entry name" value="HEQRo_perm_3TM"/>
    <property type="match status" value="1"/>
</dbReference>
<dbReference type="AlphaFoldDB" id="W4LBC4"/>
<feature type="transmembrane region" description="Helical" evidence="9">
    <location>
        <begin position="117"/>
        <end position="137"/>
    </location>
</feature>
<dbReference type="Gene3D" id="1.10.3720.10">
    <property type="entry name" value="MetI-like"/>
    <property type="match status" value="1"/>
</dbReference>
<evidence type="ECO:0000256" key="3">
    <source>
        <dbReference type="ARBA" id="ARBA00022448"/>
    </source>
</evidence>
<evidence type="ECO:0008006" key="12">
    <source>
        <dbReference type="Google" id="ProtNLM"/>
    </source>
</evidence>
<feature type="transmembrane region" description="Helical" evidence="9">
    <location>
        <begin position="71"/>
        <end position="96"/>
    </location>
</feature>
<dbReference type="Proteomes" id="UP000019141">
    <property type="component" value="Unassembled WGS sequence"/>
</dbReference>
<sequence length="205" mass="22521">MFLWLRDGKARDHALQATVLAVVALLIASLALTTYHNLNAQGMTSGFGFLERTTGWEIPFSLLDYSIRAPYWRVLLIGFLNTLFIGVFSLIFATLLGGAIGVARISANPLLRFLSTIYVEVFRNIPLILQVFFWYAMATHLPPPRRAIEVAEGVFLSSRGVYLPGLNLSAGWVVGLILFSGLVIAVALYLRTRAGHTGQTLVSGH</sequence>
<evidence type="ECO:0000256" key="1">
    <source>
        <dbReference type="ARBA" id="ARBA00004429"/>
    </source>
</evidence>
<feature type="non-terminal residue" evidence="10">
    <location>
        <position position="205"/>
    </location>
</feature>
<proteinExistence type="inferred from homology"/>
<dbReference type="InterPro" id="IPR010065">
    <property type="entry name" value="AA_ABC_transptr_permease_3TM"/>
</dbReference>
<evidence type="ECO:0000256" key="8">
    <source>
        <dbReference type="ARBA" id="ARBA00023136"/>
    </source>
</evidence>
<evidence type="ECO:0000256" key="4">
    <source>
        <dbReference type="ARBA" id="ARBA00022475"/>
    </source>
</evidence>
<organism evidence="10 11">
    <name type="scientific">Entotheonella factor</name>
    <dbReference type="NCBI Taxonomy" id="1429438"/>
    <lineage>
        <taxon>Bacteria</taxon>
        <taxon>Pseudomonadati</taxon>
        <taxon>Nitrospinota/Tectimicrobiota group</taxon>
        <taxon>Candidatus Tectimicrobiota</taxon>
        <taxon>Candidatus Entotheonellia</taxon>
        <taxon>Candidatus Entotheonellales</taxon>
        <taxon>Candidatus Entotheonellaceae</taxon>
        <taxon>Candidatus Entotheonella</taxon>
    </lineage>
</organism>
<keyword evidence="11" id="KW-1185">Reference proteome</keyword>
<evidence type="ECO:0000256" key="6">
    <source>
        <dbReference type="ARBA" id="ARBA00022970"/>
    </source>
</evidence>
<accession>W4LBC4</accession>
<keyword evidence="5 9" id="KW-0812">Transmembrane</keyword>
<dbReference type="GO" id="GO:0043190">
    <property type="term" value="C:ATP-binding cassette (ABC) transporter complex"/>
    <property type="evidence" value="ECO:0007669"/>
    <property type="project" value="InterPro"/>
</dbReference>
<dbReference type="SUPFAM" id="SSF161098">
    <property type="entry name" value="MetI-like"/>
    <property type="match status" value="1"/>
</dbReference>
<reference evidence="10 11" key="1">
    <citation type="journal article" date="2014" name="Nature">
        <title>An environmental bacterial taxon with a large and distinct metabolic repertoire.</title>
        <authorList>
            <person name="Wilson M.C."/>
            <person name="Mori T."/>
            <person name="Ruckert C."/>
            <person name="Uria A.R."/>
            <person name="Helf M.J."/>
            <person name="Takada K."/>
            <person name="Gernert C."/>
            <person name="Steffens U.A."/>
            <person name="Heycke N."/>
            <person name="Schmitt S."/>
            <person name="Rinke C."/>
            <person name="Helfrich E.J."/>
            <person name="Brachmann A.O."/>
            <person name="Gurgui C."/>
            <person name="Wakimoto T."/>
            <person name="Kracht M."/>
            <person name="Crusemann M."/>
            <person name="Hentschel U."/>
            <person name="Abe I."/>
            <person name="Matsunaga S."/>
            <person name="Kalinowski J."/>
            <person name="Takeyama H."/>
            <person name="Piel J."/>
        </authorList>
    </citation>
    <scope>NUCLEOTIDE SEQUENCE [LARGE SCALE GENOMIC DNA]</scope>
    <source>
        <strain evidence="11">TSY1</strain>
    </source>
</reference>
<keyword evidence="8 9" id="KW-0472">Membrane</keyword>
<dbReference type="InterPro" id="IPR035906">
    <property type="entry name" value="MetI-like_sf"/>
</dbReference>
<dbReference type="EMBL" id="AZHW01000925">
    <property type="protein sequence ID" value="ETW95373.1"/>
    <property type="molecule type" value="Genomic_DNA"/>
</dbReference>
<keyword evidence="6" id="KW-0029">Amino-acid transport</keyword>
<dbReference type="InterPro" id="IPR043429">
    <property type="entry name" value="ArtM/GltK/GlnP/TcyL/YhdX-like"/>
</dbReference>
<evidence type="ECO:0000313" key="11">
    <source>
        <dbReference type="Proteomes" id="UP000019141"/>
    </source>
</evidence>
<evidence type="ECO:0000256" key="7">
    <source>
        <dbReference type="ARBA" id="ARBA00022989"/>
    </source>
</evidence>
<keyword evidence="4" id="KW-1003">Cell membrane</keyword>
<evidence type="ECO:0000256" key="9">
    <source>
        <dbReference type="SAM" id="Phobius"/>
    </source>
</evidence>
<comment type="similarity">
    <text evidence="2">Belongs to the binding-protein-dependent transport system permease family. HisMQ subfamily.</text>
</comment>
<name>W4LBC4_ENTF1</name>
<keyword evidence="7 9" id="KW-1133">Transmembrane helix</keyword>
<comment type="caution">
    <text evidence="10">The sequence shown here is derived from an EMBL/GenBank/DDBJ whole genome shotgun (WGS) entry which is preliminary data.</text>
</comment>
<feature type="transmembrane region" description="Helical" evidence="9">
    <location>
        <begin position="170"/>
        <end position="190"/>
    </location>
</feature>
<dbReference type="PANTHER" id="PTHR30614">
    <property type="entry name" value="MEMBRANE COMPONENT OF AMINO ACID ABC TRANSPORTER"/>
    <property type="match status" value="1"/>
</dbReference>
<dbReference type="PANTHER" id="PTHR30614:SF37">
    <property type="entry name" value="AMINO-ACID ABC TRANSPORTER PERMEASE PROTEIN YHDX-RELATED"/>
    <property type="match status" value="1"/>
</dbReference>
<protein>
    <recommendedName>
        <fullName evidence="12">ABC transmembrane type-1 domain-containing protein</fullName>
    </recommendedName>
</protein>
<evidence type="ECO:0000256" key="5">
    <source>
        <dbReference type="ARBA" id="ARBA00022692"/>
    </source>
</evidence>
<keyword evidence="3" id="KW-0813">Transport</keyword>
<dbReference type="HOGENOM" id="CLU_085288_1_0_7"/>